<keyword evidence="2" id="KW-1133">Transmembrane helix</keyword>
<evidence type="ECO:0000313" key="5">
    <source>
        <dbReference type="Proteomes" id="UP000660262"/>
    </source>
</evidence>
<comment type="similarity">
    <text evidence="1 2">Belongs to the glycosyltransferase 77 family.</text>
</comment>
<dbReference type="GO" id="GO:0000139">
    <property type="term" value="C:Golgi membrane"/>
    <property type="evidence" value="ECO:0007669"/>
    <property type="project" value="UniProtKB-SubCell"/>
</dbReference>
<comment type="subcellular location">
    <subcellularLocation>
        <location evidence="2">Golgi apparatus membrane</location>
        <topology evidence="2">Single-pass type II membrane protein</topology>
    </subcellularLocation>
</comment>
<keyword evidence="2" id="KW-0735">Signal-anchor</keyword>
<keyword evidence="2" id="KW-0961">Cell wall biogenesis/degradation</keyword>
<keyword evidence="2" id="KW-0812">Transmembrane</keyword>
<keyword evidence="5" id="KW-1185">Reference proteome</keyword>
<feature type="domain" description="Nucleotide-diphospho-sugar transferase" evidence="3">
    <location>
        <begin position="183"/>
        <end position="398"/>
    </location>
</feature>
<comment type="caution">
    <text evidence="4">The sequence shown here is derived from an EMBL/GenBank/DDBJ whole genome shotgun (WGS) entry which is preliminary data.</text>
</comment>
<evidence type="ECO:0000256" key="1">
    <source>
        <dbReference type="ARBA" id="ARBA00007033"/>
    </source>
</evidence>
<dbReference type="SUPFAM" id="SSF53448">
    <property type="entry name" value="Nucleotide-diphospho-sugar transferases"/>
    <property type="match status" value="1"/>
</dbReference>
<gene>
    <name evidence="4" type="ORF">PPROV_000125400</name>
</gene>
<dbReference type="PANTHER" id="PTHR46581:SF3">
    <property type="entry name" value="ARABINOSYLTRANSFERASE RRA3"/>
    <property type="match status" value="1"/>
</dbReference>
<reference evidence="4" key="1">
    <citation type="submission" date="2020-10" db="EMBL/GenBank/DDBJ databases">
        <title>Unveiling of a novel bifunctional photoreceptor, Dualchrome1, isolated from a cosmopolitan green alga.</title>
        <authorList>
            <person name="Suzuki S."/>
            <person name="Kawachi M."/>
        </authorList>
    </citation>
    <scope>NUCLEOTIDE SEQUENCE</scope>
    <source>
        <strain evidence="4">NIES 2893</strain>
    </source>
</reference>
<dbReference type="GO" id="GO:0071555">
    <property type="term" value="P:cell wall organization"/>
    <property type="evidence" value="ECO:0007669"/>
    <property type="project" value="UniProtKB-KW"/>
</dbReference>
<dbReference type="OrthoDB" id="540503at2759"/>
<dbReference type="InterPro" id="IPR029044">
    <property type="entry name" value="Nucleotide-diphossugar_trans"/>
</dbReference>
<dbReference type="Proteomes" id="UP000660262">
    <property type="component" value="Unassembled WGS sequence"/>
</dbReference>
<accession>A0A830HBM3</accession>
<dbReference type="EMBL" id="BNJQ01000003">
    <property type="protein sequence ID" value="GHP02497.1"/>
    <property type="molecule type" value="Genomic_DNA"/>
</dbReference>
<keyword evidence="2" id="KW-0808">Transferase</keyword>
<dbReference type="EC" id="2.4.2.-" evidence="2"/>
<keyword evidence="2" id="KW-0328">Glycosyltransferase</keyword>
<evidence type="ECO:0000259" key="3">
    <source>
        <dbReference type="Pfam" id="PF03407"/>
    </source>
</evidence>
<protein>
    <recommendedName>
        <fullName evidence="2">Glycosyltransferase</fullName>
        <ecNumber evidence="2">2.4.2.-</ecNumber>
    </recommendedName>
</protein>
<dbReference type="PANTHER" id="PTHR46581">
    <property type="entry name" value="ARABINOSYLTRANSFERASE RRA3"/>
    <property type="match status" value="1"/>
</dbReference>
<dbReference type="InterPro" id="IPR005069">
    <property type="entry name" value="Nucl-diP-sugar_transferase"/>
</dbReference>
<feature type="transmembrane region" description="Helical" evidence="2">
    <location>
        <begin position="12"/>
        <end position="35"/>
    </location>
</feature>
<dbReference type="Pfam" id="PF03407">
    <property type="entry name" value="Nucleotid_trans"/>
    <property type="match status" value="1"/>
</dbReference>
<dbReference type="GO" id="GO:0080147">
    <property type="term" value="P:root hair cell development"/>
    <property type="evidence" value="ECO:0007669"/>
    <property type="project" value="InterPro"/>
</dbReference>
<proteinExistence type="inferred from homology"/>
<name>A0A830HBM3_9CHLO</name>
<organism evidence="4 5">
    <name type="scientific">Pycnococcus provasolii</name>
    <dbReference type="NCBI Taxonomy" id="41880"/>
    <lineage>
        <taxon>Eukaryota</taxon>
        <taxon>Viridiplantae</taxon>
        <taxon>Chlorophyta</taxon>
        <taxon>Pseudoscourfieldiophyceae</taxon>
        <taxon>Pseudoscourfieldiales</taxon>
        <taxon>Pycnococcaceae</taxon>
        <taxon>Pycnococcus</taxon>
    </lineage>
</organism>
<dbReference type="AlphaFoldDB" id="A0A830HBM3"/>
<sequence>METRRGRPSGDAALSQLVVAVAVGVIVGFIAAVALHPPSAAVPTIEQQQQQQTTTSVTPLSLSELNDLCSSRADQQPRNQRLELPAQAPCECPSCPTPSCPQTEKCKCAPCTQAVVATGDNGFPTMGTPQTDTQRALLDILQNIAPTEKEVLVAVSDHNLIKHWTGQPGMLALWVQSVKRSGVKNYIVAALDEELASWCRANDVNYYLRKTEMPSTQHGTGSNHATSALKFWILQDFVQLGYAPFLSDVDVVVLRNPFDYVKRDADVEGMSDGFDETTAYGEIQGHDDPTMGWSRYAQKIGHFVFNSGLFYLRANKRTLDLLQMVEKKLAVIKAWDQSVFNEFLFLLPHGDRNGPLCSQRVLQIDLFVNSKRLFKTLRKRPHDMPVMIHVNYHPDKYERMVAIIKRYVDGDNRALDPFPGGSEPGS</sequence>
<dbReference type="GO" id="GO:0016757">
    <property type="term" value="F:glycosyltransferase activity"/>
    <property type="evidence" value="ECO:0007669"/>
    <property type="project" value="UniProtKB-KW"/>
</dbReference>
<keyword evidence="2" id="KW-0333">Golgi apparatus</keyword>
<evidence type="ECO:0000313" key="4">
    <source>
        <dbReference type="EMBL" id="GHP02497.1"/>
    </source>
</evidence>
<dbReference type="InterPro" id="IPR044290">
    <property type="entry name" value="RRA1/2/3"/>
</dbReference>
<evidence type="ECO:0000256" key="2">
    <source>
        <dbReference type="RuleBase" id="RU363055"/>
    </source>
</evidence>
<keyword evidence="2" id="KW-0472">Membrane</keyword>